<sequence length="149" mass="16926">MHRKYEIEINEACSLLQELQGALLEQVLINTVQDEFNVVYLKTDKGVYCLQGEVGGEYLGIHSKKEMPEITSQVGYVICKYTPFIKFEGHEIAQVRQLGDVWNGHGFEINFRDMHTTSMLIQSIYCGSSPEGLEDCLRLGVGQYQNTKT</sequence>
<evidence type="ECO:0000313" key="2">
    <source>
        <dbReference type="Proteomes" id="UP000182660"/>
    </source>
</evidence>
<protein>
    <submittedName>
        <fullName evidence="1">ABC transporter substrate binding protein</fullName>
    </submittedName>
</protein>
<keyword evidence="2" id="KW-1185">Reference proteome</keyword>
<dbReference type="RefSeq" id="WP_075473414.1">
    <property type="nucleotide sequence ID" value="NZ_CAWQZC010000009.1"/>
</dbReference>
<reference evidence="1 2" key="1">
    <citation type="submission" date="2016-11" db="EMBL/GenBank/DDBJ databases">
        <authorList>
            <person name="Klemetsen T."/>
        </authorList>
    </citation>
    <scope>NUCLEOTIDE SEQUENCE [LARGE SCALE GENOMIC DNA]</scope>
    <source>
        <strain evidence="1">MT 2528</strain>
    </source>
</reference>
<dbReference type="EMBL" id="FPLJ01000102">
    <property type="protein sequence ID" value="SGZ00655.1"/>
    <property type="molecule type" value="Genomic_DNA"/>
</dbReference>
<dbReference type="Proteomes" id="UP000182660">
    <property type="component" value="Unassembled WGS sequence"/>
</dbReference>
<proteinExistence type="predicted"/>
<comment type="caution">
    <text evidence="1">The sequence shown here is derived from an EMBL/GenBank/DDBJ whole genome shotgun (WGS) entry which is preliminary data.</text>
</comment>
<dbReference type="GeneID" id="61297870"/>
<name>A0ABY1HKM3_9GAMM</name>
<evidence type="ECO:0000313" key="1">
    <source>
        <dbReference type="EMBL" id="SGZ00655.1"/>
    </source>
</evidence>
<accession>A0ABY1HKM3</accession>
<organism evidence="1 2">
    <name type="scientific">Moritella viscosa</name>
    <dbReference type="NCBI Taxonomy" id="80854"/>
    <lineage>
        <taxon>Bacteria</taxon>
        <taxon>Pseudomonadati</taxon>
        <taxon>Pseudomonadota</taxon>
        <taxon>Gammaproteobacteria</taxon>
        <taxon>Alteromonadales</taxon>
        <taxon>Moritellaceae</taxon>
        <taxon>Moritella</taxon>
    </lineage>
</organism>
<gene>
    <name evidence="1" type="ORF">MT2528_4063</name>
</gene>